<name>A0ACC0BFE0_CATRO</name>
<organism evidence="1 2">
    <name type="scientific">Catharanthus roseus</name>
    <name type="common">Madagascar periwinkle</name>
    <name type="synonym">Vinca rosea</name>
    <dbReference type="NCBI Taxonomy" id="4058"/>
    <lineage>
        <taxon>Eukaryota</taxon>
        <taxon>Viridiplantae</taxon>
        <taxon>Streptophyta</taxon>
        <taxon>Embryophyta</taxon>
        <taxon>Tracheophyta</taxon>
        <taxon>Spermatophyta</taxon>
        <taxon>Magnoliopsida</taxon>
        <taxon>eudicotyledons</taxon>
        <taxon>Gunneridae</taxon>
        <taxon>Pentapetalae</taxon>
        <taxon>asterids</taxon>
        <taxon>lamiids</taxon>
        <taxon>Gentianales</taxon>
        <taxon>Apocynaceae</taxon>
        <taxon>Rauvolfioideae</taxon>
        <taxon>Vinceae</taxon>
        <taxon>Catharanthinae</taxon>
        <taxon>Catharanthus</taxon>
    </lineage>
</organism>
<sequence length="229" mass="25759">MVFQMLGWQKPNGDGRGKATVVGRGEKRFSPKGHVPRRLVGYNRYPNHHSVGWRNQSSATCECERQRRQQQPPDFQNRSFSQYPPYNSLPPIHPASQCPSLEDFVSKYVNSANTGVKSIETVQRSKTASLHNMESEIRKLTRMITESLLGNLPGNAKDKSNEDAKVVTLRREKELVKTSPTIVEEEKGTVQAQEESTPPKEKEAHQKEARVWVGGIPLIIVTSSIGKLQ</sequence>
<accession>A0ACC0BFE0</accession>
<gene>
    <name evidence="1" type="ORF">M9H77_11704</name>
</gene>
<comment type="caution">
    <text evidence="1">The sequence shown here is derived from an EMBL/GenBank/DDBJ whole genome shotgun (WGS) entry which is preliminary data.</text>
</comment>
<keyword evidence="2" id="KW-1185">Reference proteome</keyword>
<proteinExistence type="predicted"/>
<protein>
    <submittedName>
        <fullName evidence="1">Uncharacterized protein</fullName>
    </submittedName>
</protein>
<dbReference type="EMBL" id="CM044703">
    <property type="protein sequence ID" value="KAI5671340.1"/>
    <property type="molecule type" value="Genomic_DNA"/>
</dbReference>
<evidence type="ECO:0000313" key="2">
    <source>
        <dbReference type="Proteomes" id="UP001060085"/>
    </source>
</evidence>
<dbReference type="Proteomes" id="UP001060085">
    <property type="component" value="Linkage Group LG03"/>
</dbReference>
<reference evidence="2" key="1">
    <citation type="journal article" date="2023" name="Nat. Plants">
        <title>Single-cell RNA sequencing provides a high-resolution roadmap for understanding the multicellular compartmentation of specialized metabolism.</title>
        <authorList>
            <person name="Sun S."/>
            <person name="Shen X."/>
            <person name="Li Y."/>
            <person name="Li Y."/>
            <person name="Wang S."/>
            <person name="Li R."/>
            <person name="Zhang H."/>
            <person name="Shen G."/>
            <person name="Guo B."/>
            <person name="Wei J."/>
            <person name="Xu J."/>
            <person name="St-Pierre B."/>
            <person name="Chen S."/>
            <person name="Sun C."/>
        </authorList>
    </citation>
    <scope>NUCLEOTIDE SEQUENCE [LARGE SCALE GENOMIC DNA]</scope>
</reference>
<evidence type="ECO:0000313" key="1">
    <source>
        <dbReference type="EMBL" id="KAI5671340.1"/>
    </source>
</evidence>